<sequence>LAKAGFFFNPQQLSLDAVQCFLCQKSLDGWEPSDDPFEEHRSHTTDCPWATVVCESQQVCPMSREVIQRVDLEVKYLGGKTNQALTARLETARMATYRDWWPHEHKKGWSVHVKKMAKAGYYYSPSSESDDAASCPYCNLSMDFWEPKDDP</sequence>
<keyword evidence="4" id="KW-1185">Reference proteome</keyword>
<evidence type="ECO:0000313" key="4">
    <source>
        <dbReference type="Proteomes" id="UP000268162"/>
    </source>
</evidence>
<dbReference type="EMBL" id="ML002356">
    <property type="protein sequence ID" value="RKP38545.1"/>
    <property type="molecule type" value="Genomic_DNA"/>
</dbReference>
<evidence type="ECO:0000256" key="2">
    <source>
        <dbReference type="ARBA" id="ARBA00022833"/>
    </source>
</evidence>
<reference evidence="4" key="1">
    <citation type="journal article" date="2018" name="Nat. Microbiol.">
        <title>Leveraging single-cell genomics to expand the fungal tree of life.</title>
        <authorList>
            <person name="Ahrendt S.R."/>
            <person name="Quandt C.A."/>
            <person name="Ciobanu D."/>
            <person name="Clum A."/>
            <person name="Salamov A."/>
            <person name="Andreopoulos B."/>
            <person name="Cheng J.F."/>
            <person name="Woyke T."/>
            <person name="Pelin A."/>
            <person name="Henrissat B."/>
            <person name="Reynolds N.K."/>
            <person name="Benny G.L."/>
            <person name="Smith M.E."/>
            <person name="James T.Y."/>
            <person name="Grigoriev I.V."/>
        </authorList>
    </citation>
    <scope>NUCLEOTIDE SEQUENCE [LARGE SCALE GENOMIC DNA]</scope>
    <source>
        <strain evidence="4">RSA 468</strain>
    </source>
</reference>
<dbReference type="Gene3D" id="1.10.1170.10">
    <property type="entry name" value="Inhibitor Of Apoptosis Protein (2mihbC-IAP-1), Chain A"/>
    <property type="match status" value="2"/>
</dbReference>
<dbReference type="InterPro" id="IPR051190">
    <property type="entry name" value="Baculoviral_IAP"/>
</dbReference>
<keyword evidence="1" id="KW-0479">Metal-binding</keyword>
<dbReference type="GO" id="GO:0046872">
    <property type="term" value="F:metal ion binding"/>
    <property type="evidence" value="ECO:0007669"/>
    <property type="project" value="UniProtKB-KW"/>
</dbReference>
<feature type="non-terminal residue" evidence="3">
    <location>
        <position position="1"/>
    </location>
</feature>
<dbReference type="Pfam" id="PF00653">
    <property type="entry name" value="BIR"/>
    <property type="match status" value="2"/>
</dbReference>
<dbReference type="AlphaFoldDB" id="A0A4P9ZXU5"/>
<dbReference type="SMART" id="SM00238">
    <property type="entry name" value="BIR"/>
    <property type="match status" value="2"/>
</dbReference>
<gene>
    <name evidence="3" type="ORF">BJ085DRAFT_2986</name>
</gene>
<accession>A0A4P9ZXU5</accession>
<dbReference type="PANTHER" id="PTHR46771">
    <property type="entry name" value="DETERIN"/>
    <property type="match status" value="1"/>
</dbReference>
<dbReference type="SUPFAM" id="SSF57924">
    <property type="entry name" value="Inhibitor of apoptosis (IAP) repeat"/>
    <property type="match status" value="2"/>
</dbReference>
<evidence type="ECO:0000256" key="1">
    <source>
        <dbReference type="ARBA" id="ARBA00022723"/>
    </source>
</evidence>
<name>A0A4P9ZXU5_9FUNG</name>
<proteinExistence type="predicted"/>
<dbReference type="PANTHER" id="PTHR46771:SF5">
    <property type="entry name" value="DETERIN"/>
    <property type="match status" value="1"/>
</dbReference>
<protein>
    <recommendedName>
        <fullName evidence="5">Inhibitor of apoptosis domain-containing protein</fullName>
    </recommendedName>
</protein>
<keyword evidence="2" id="KW-0862">Zinc</keyword>
<evidence type="ECO:0000313" key="3">
    <source>
        <dbReference type="EMBL" id="RKP38545.1"/>
    </source>
</evidence>
<dbReference type="PROSITE" id="PS50143">
    <property type="entry name" value="BIR_REPEAT_2"/>
    <property type="match status" value="2"/>
</dbReference>
<dbReference type="InterPro" id="IPR001370">
    <property type="entry name" value="BIR_rpt"/>
</dbReference>
<dbReference type="STRING" id="215637.A0A4P9ZXU5"/>
<dbReference type="Proteomes" id="UP000268162">
    <property type="component" value="Unassembled WGS sequence"/>
</dbReference>
<evidence type="ECO:0008006" key="5">
    <source>
        <dbReference type="Google" id="ProtNLM"/>
    </source>
</evidence>
<organism evidence="3 4">
    <name type="scientific">Dimargaris cristalligena</name>
    <dbReference type="NCBI Taxonomy" id="215637"/>
    <lineage>
        <taxon>Eukaryota</taxon>
        <taxon>Fungi</taxon>
        <taxon>Fungi incertae sedis</taxon>
        <taxon>Zoopagomycota</taxon>
        <taxon>Kickxellomycotina</taxon>
        <taxon>Dimargaritomycetes</taxon>
        <taxon>Dimargaritales</taxon>
        <taxon>Dimargaritaceae</taxon>
        <taxon>Dimargaris</taxon>
    </lineage>
</organism>
<feature type="non-terminal residue" evidence="3">
    <location>
        <position position="151"/>
    </location>
</feature>